<evidence type="ECO:0000313" key="1">
    <source>
        <dbReference type="EMBL" id="QYW02084.1"/>
    </source>
</evidence>
<name>A0AAE7WMR2_9CAUD</name>
<reference evidence="1" key="1">
    <citation type="submission" date="2021-06" db="EMBL/GenBank/DDBJ databases">
        <title>Complete genome sequence of Stenotrophomonas maltophilia phage Siara.</title>
        <authorList>
            <person name="Marmion J."/>
            <person name="Tate N."/>
            <person name="Clark J."/>
            <person name="Le T."/>
            <person name="Liu M."/>
            <person name="Burrowes B."/>
            <person name="Gill J."/>
        </authorList>
    </citation>
    <scope>NUCLEOTIDE SEQUENCE</scope>
</reference>
<protein>
    <submittedName>
        <fullName evidence="1">Membrane protein</fullName>
    </submittedName>
</protein>
<proteinExistence type="predicted"/>
<dbReference type="EMBL" id="MZ326859">
    <property type="protein sequence ID" value="QYW02084.1"/>
    <property type="molecule type" value="Genomic_DNA"/>
</dbReference>
<sequence length="118" mass="13313">MRNFLMKTWHASVMTVIWIIVAVITMLSSPAAKAQTVADGNFCELFAVSAAVTMQARQEGIPVDQQLAHARETGSAIERMIYDAYDVPVVKGRQNKAYEVSKFETRYYVACLNYMVRK</sequence>
<gene>
    <name evidence="1" type="ORF">CPT_Siara_084</name>
</gene>
<dbReference type="Proteomes" id="UP000827319">
    <property type="component" value="Segment"/>
</dbReference>
<accession>A0AAE7WMR2</accession>
<organism evidence="1 2">
    <name type="scientific">Stenotrophomonas phage Siara</name>
    <dbReference type="NCBI Taxonomy" id="2859658"/>
    <lineage>
        <taxon>Viruses</taxon>
        <taxon>Duplodnaviria</taxon>
        <taxon>Heunggongvirae</taxon>
        <taxon>Uroviricota</taxon>
        <taxon>Caudoviricetes</taxon>
        <taxon>Beaumontvirinae</taxon>
        <taxon>Siaravirus</taxon>
        <taxon>Siaravirus siara</taxon>
    </lineage>
</organism>
<evidence type="ECO:0000313" key="2">
    <source>
        <dbReference type="Proteomes" id="UP000827319"/>
    </source>
</evidence>
<keyword evidence="2" id="KW-1185">Reference proteome</keyword>